<dbReference type="AlphaFoldDB" id="A0A6N8IR52"/>
<protein>
    <submittedName>
        <fullName evidence="2">Uncharacterized protein</fullName>
    </submittedName>
</protein>
<sequence length="107" mass="12244">MQQTEFRTLVYQYFFFGWLFRDVTCGTVFERAAAWRYNREQARWLPTYMWRWLGWGLAFYGLGGVLEGLLDAPTLSMLFYVPGALSVPVNAVIAAAWIGLKALPGPL</sequence>
<evidence type="ECO:0000313" key="2">
    <source>
        <dbReference type="EMBL" id="MVQ29025.1"/>
    </source>
</evidence>
<comment type="caution">
    <text evidence="2">The sequence shown here is derived from an EMBL/GenBank/DDBJ whole genome shotgun (WGS) entry which is preliminary data.</text>
</comment>
<accession>A0A6N8IR52</accession>
<keyword evidence="3" id="KW-1185">Reference proteome</keyword>
<keyword evidence="1" id="KW-0812">Transmembrane</keyword>
<organism evidence="2 3">
    <name type="scientific">Ramlibacter pinisoli</name>
    <dbReference type="NCBI Taxonomy" id="2682844"/>
    <lineage>
        <taxon>Bacteria</taxon>
        <taxon>Pseudomonadati</taxon>
        <taxon>Pseudomonadota</taxon>
        <taxon>Betaproteobacteria</taxon>
        <taxon>Burkholderiales</taxon>
        <taxon>Comamonadaceae</taxon>
        <taxon>Ramlibacter</taxon>
    </lineage>
</organism>
<evidence type="ECO:0000313" key="3">
    <source>
        <dbReference type="Proteomes" id="UP000469385"/>
    </source>
</evidence>
<evidence type="ECO:0000256" key="1">
    <source>
        <dbReference type="SAM" id="Phobius"/>
    </source>
</evidence>
<proteinExistence type="predicted"/>
<name>A0A6N8IR52_9BURK</name>
<feature type="transmembrane region" description="Helical" evidence="1">
    <location>
        <begin position="52"/>
        <end position="70"/>
    </location>
</feature>
<keyword evidence="1" id="KW-1133">Transmembrane helix</keyword>
<keyword evidence="1" id="KW-0472">Membrane</keyword>
<gene>
    <name evidence="2" type="ORF">GON04_06195</name>
</gene>
<dbReference type="RefSeq" id="WP_181653913.1">
    <property type="nucleotide sequence ID" value="NZ_WSEL01000003.1"/>
</dbReference>
<feature type="transmembrane region" description="Helical" evidence="1">
    <location>
        <begin position="77"/>
        <end position="100"/>
    </location>
</feature>
<dbReference type="EMBL" id="WSEL01000003">
    <property type="protein sequence ID" value="MVQ29025.1"/>
    <property type="molecule type" value="Genomic_DNA"/>
</dbReference>
<dbReference type="Proteomes" id="UP000469385">
    <property type="component" value="Unassembled WGS sequence"/>
</dbReference>
<reference evidence="2 3" key="1">
    <citation type="submission" date="2019-12" db="EMBL/GenBank/DDBJ databases">
        <authorList>
            <person name="Huq M.A."/>
        </authorList>
    </citation>
    <scope>NUCLEOTIDE SEQUENCE [LARGE SCALE GENOMIC DNA]</scope>
    <source>
        <strain evidence="2 3">MAH-25</strain>
    </source>
</reference>